<keyword evidence="8 9" id="KW-0472">Membrane</keyword>
<keyword evidence="7 9" id="KW-0811">Translocation</keyword>
<comment type="subunit">
    <text evidence="9">Component of the Sec protein translocase complex. Heterotrimer consisting of SecY, SecE and SecG subunits. The heterotrimers can form oligomers, although 1 heterotrimer is thought to be able to translocate proteins. Interacts with the ribosome. Interacts with SecDF, and other proteins may be involved. Interacts with SecA.</text>
</comment>
<comment type="function">
    <text evidence="9">Essential subunit of the Sec protein translocation channel SecYEG. Clamps together the 2 halves of SecY. May contact the channel plug during translocation.</text>
</comment>
<evidence type="ECO:0000256" key="1">
    <source>
        <dbReference type="ARBA" id="ARBA00004370"/>
    </source>
</evidence>
<dbReference type="AlphaFoldDB" id="A0A1S1V6X5"/>
<name>A0A1S1V6X5_9FIRM</name>
<dbReference type="GO" id="GO:0006605">
    <property type="term" value="P:protein targeting"/>
    <property type="evidence" value="ECO:0007669"/>
    <property type="project" value="UniProtKB-UniRule"/>
</dbReference>
<dbReference type="HAMAP" id="MF_00422">
    <property type="entry name" value="SecE"/>
    <property type="match status" value="1"/>
</dbReference>
<evidence type="ECO:0000256" key="6">
    <source>
        <dbReference type="ARBA" id="ARBA00022989"/>
    </source>
</evidence>
<dbReference type="GO" id="GO:0043952">
    <property type="term" value="P:protein transport by the Sec complex"/>
    <property type="evidence" value="ECO:0007669"/>
    <property type="project" value="UniProtKB-UniRule"/>
</dbReference>
<keyword evidence="5 9" id="KW-0653">Protein transport</keyword>
<evidence type="ECO:0000256" key="7">
    <source>
        <dbReference type="ARBA" id="ARBA00023010"/>
    </source>
</evidence>
<evidence type="ECO:0000256" key="5">
    <source>
        <dbReference type="ARBA" id="ARBA00022927"/>
    </source>
</evidence>
<dbReference type="OrthoDB" id="9799073at2"/>
<keyword evidence="4 9" id="KW-0812">Transmembrane</keyword>
<comment type="similarity">
    <text evidence="9">Belongs to the SecE/SEC61-gamma family.</text>
</comment>
<dbReference type="InterPro" id="IPR001901">
    <property type="entry name" value="Translocase_SecE/Sec61-g"/>
</dbReference>
<evidence type="ECO:0000256" key="9">
    <source>
        <dbReference type="HAMAP-Rule" id="MF_00422"/>
    </source>
</evidence>
<dbReference type="EMBL" id="MKIE01000003">
    <property type="protein sequence ID" value="OHW62406.1"/>
    <property type="molecule type" value="Genomic_DNA"/>
</dbReference>
<protein>
    <recommendedName>
        <fullName evidence="9">Protein translocase subunit SecE</fullName>
    </recommendedName>
</protein>
<dbReference type="PANTHER" id="PTHR33910:SF1">
    <property type="entry name" value="PROTEIN TRANSLOCASE SUBUNIT SECE"/>
    <property type="match status" value="1"/>
</dbReference>
<keyword evidence="6 9" id="KW-1133">Transmembrane helix</keyword>
<accession>A0A1S1V6X5</accession>
<comment type="caution">
    <text evidence="10">The sequence shown here is derived from an EMBL/GenBank/DDBJ whole genome shotgun (WGS) entry which is preliminary data.</text>
</comment>
<dbReference type="Gene3D" id="1.20.5.1030">
    <property type="entry name" value="Preprotein translocase secy subunit"/>
    <property type="match status" value="1"/>
</dbReference>
<dbReference type="GO" id="GO:0009306">
    <property type="term" value="P:protein secretion"/>
    <property type="evidence" value="ECO:0007669"/>
    <property type="project" value="UniProtKB-UniRule"/>
</dbReference>
<reference evidence="10 11" key="1">
    <citation type="submission" date="2016-09" db="EMBL/GenBank/DDBJ databases">
        <title>Genome sequence of Eubacterium angustum.</title>
        <authorList>
            <person name="Poehlein A."/>
            <person name="Daniel R."/>
        </authorList>
    </citation>
    <scope>NUCLEOTIDE SEQUENCE [LARGE SCALE GENOMIC DNA]</scope>
    <source>
        <strain evidence="10 11">DSM 1989</strain>
    </source>
</reference>
<proteinExistence type="inferred from homology"/>
<evidence type="ECO:0000313" key="11">
    <source>
        <dbReference type="Proteomes" id="UP000180254"/>
    </source>
</evidence>
<dbReference type="NCBIfam" id="TIGR00964">
    <property type="entry name" value="secE_bact"/>
    <property type="match status" value="1"/>
</dbReference>
<keyword evidence="2 9" id="KW-0813">Transport</keyword>
<dbReference type="InterPro" id="IPR005807">
    <property type="entry name" value="SecE_bac"/>
</dbReference>
<keyword evidence="3 9" id="KW-1003">Cell membrane</keyword>
<evidence type="ECO:0000256" key="4">
    <source>
        <dbReference type="ARBA" id="ARBA00022692"/>
    </source>
</evidence>
<keyword evidence="11" id="KW-1185">Reference proteome</keyword>
<dbReference type="InterPro" id="IPR038379">
    <property type="entry name" value="SecE_sf"/>
</dbReference>
<dbReference type="Pfam" id="PF00584">
    <property type="entry name" value="SecE"/>
    <property type="match status" value="1"/>
</dbReference>
<sequence length="68" mass="7593">MSAQTNTDRGAKSGFLKGIKSEFKKITWPTRENIIKYTVMVIAVSFVVSLLVWLIDTGLHRLLSLVLG</sequence>
<evidence type="ECO:0000256" key="8">
    <source>
        <dbReference type="ARBA" id="ARBA00023136"/>
    </source>
</evidence>
<dbReference type="Proteomes" id="UP000180254">
    <property type="component" value="Unassembled WGS sequence"/>
</dbReference>
<evidence type="ECO:0000256" key="3">
    <source>
        <dbReference type="ARBA" id="ARBA00022475"/>
    </source>
</evidence>
<dbReference type="PRINTS" id="PR01650">
    <property type="entry name" value="SECETRNLCASE"/>
</dbReference>
<evidence type="ECO:0000313" key="10">
    <source>
        <dbReference type="EMBL" id="OHW62406.1"/>
    </source>
</evidence>
<dbReference type="GO" id="GO:0005886">
    <property type="term" value="C:plasma membrane"/>
    <property type="evidence" value="ECO:0007669"/>
    <property type="project" value="UniProtKB-SubCell"/>
</dbReference>
<feature type="transmembrane region" description="Helical" evidence="9">
    <location>
        <begin position="34"/>
        <end position="55"/>
    </location>
</feature>
<comment type="subcellular location">
    <subcellularLocation>
        <location evidence="9">Cell membrane</location>
        <topology evidence="9">Single-pass membrane protein</topology>
    </subcellularLocation>
    <subcellularLocation>
        <location evidence="1">Membrane</location>
    </subcellularLocation>
</comment>
<dbReference type="RefSeq" id="WP_071062245.1">
    <property type="nucleotide sequence ID" value="NZ_MKIE01000003.1"/>
</dbReference>
<organism evidence="10 11">
    <name type="scientific">Andreesenia angusta</name>
    <dbReference type="NCBI Taxonomy" id="39480"/>
    <lineage>
        <taxon>Bacteria</taxon>
        <taxon>Bacillati</taxon>
        <taxon>Bacillota</taxon>
        <taxon>Tissierellia</taxon>
        <taxon>Tissierellales</taxon>
        <taxon>Gottschalkiaceae</taxon>
        <taxon>Andreesenia</taxon>
    </lineage>
</organism>
<dbReference type="GO" id="GO:0008320">
    <property type="term" value="F:protein transmembrane transporter activity"/>
    <property type="evidence" value="ECO:0007669"/>
    <property type="project" value="UniProtKB-UniRule"/>
</dbReference>
<dbReference type="GO" id="GO:0065002">
    <property type="term" value="P:intracellular protein transmembrane transport"/>
    <property type="evidence" value="ECO:0007669"/>
    <property type="project" value="UniProtKB-UniRule"/>
</dbReference>
<dbReference type="PANTHER" id="PTHR33910">
    <property type="entry name" value="PROTEIN TRANSLOCASE SUBUNIT SECE"/>
    <property type="match status" value="1"/>
</dbReference>
<dbReference type="STRING" id="39480.EUAN_09690"/>
<evidence type="ECO:0000256" key="2">
    <source>
        <dbReference type="ARBA" id="ARBA00022448"/>
    </source>
</evidence>
<gene>
    <name evidence="9 10" type="primary">secE</name>
    <name evidence="10" type="ORF">EUAN_09690</name>
</gene>